<evidence type="ECO:0000256" key="10">
    <source>
        <dbReference type="HAMAP-Rule" id="MF_00019"/>
    </source>
</evidence>
<evidence type="ECO:0000256" key="1">
    <source>
        <dbReference type="ARBA" id="ARBA00001232"/>
    </source>
</evidence>
<keyword evidence="5 10" id="KW-0443">Lipid metabolism</keyword>
<organism evidence="11 12">
    <name type="scientific">Youngiibacter fragilis 232.1</name>
    <dbReference type="NCBI Taxonomy" id="994573"/>
    <lineage>
        <taxon>Bacteria</taxon>
        <taxon>Bacillati</taxon>
        <taxon>Bacillota</taxon>
        <taxon>Clostridia</taxon>
        <taxon>Eubacteriales</taxon>
        <taxon>Clostridiaceae</taxon>
        <taxon>Youngiibacter</taxon>
    </lineage>
</organism>
<dbReference type="HAMAP" id="MF_00019">
    <property type="entry name" value="PlsX"/>
    <property type="match status" value="1"/>
</dbReference>
<evidence type="ECO:0000256" key="9">
    <source>
        <dbReference type="ARBA" id="ARBA00046608"/>
    </source>
</evidence>
<keyword evidence="6 10" id="KW-0594">Phospholipid biosynthesis</keyword>
<reference evidence="11 12" key="1">
    <citation type="journal article" date="2014" name="Genome Announc.">
        <title>Genome Sequence of Youngiibacter fragilis, the Type Strain of the Genus Youngiibacter.</title>
        <authorList>
            <person name="Wawrik C.B."/>
            <person name="Callaghan A.V."/>
            <person name="Stamps B.W."/>
            <person name="Wawrik B."/>
        </authorList>
    </citation>
    <scope>NUCLEOTIDE SEQUENCE [LARGE SCALE GENOMIC DNA]</scope>
    <source>
        <strain evidence="11 12">232.1</strain>
    </source>
</reference>
<evidence type="ECO:0000256" key="7">
    <source>
        <dbReference type="ARBA" id="ARBA00023264"/>
    </source>
</evidence>
<comment type="catalytic activity">
    <reaction evidence="1 10">
        <text>a fatty acyl-[ACP] + phosphate = an acyl phosphate + holo-[ACP]</text>
        <dbReference type="Rhea" id="RHEA:42292"/>
        <dbReference type="Rhea" id="RHEA-COMP:9685"/>
        <dbReference type="Rhea" id="RHEA-COMP:14125"/>
        <dbReference type="ChEBI" id="CHEBI:43474"/>
        <dbReference type="ChEBI" id="CHEBI:59918"/>
        <dbReference type="ChEBI" id="CHEBI:64479"/>
        <dbReference type="ChEBI" id="CHEBI:138651"/>
        <dbReference type="EC" id="2.3.1.274"/>
    </reaction>
</comment>
<protein>
    <recommendedName>
        <fullName evidence="8 10">Phosphate acyltransferase</fullName>
        <ecNumber evidence="8 10">2.3.1.274</ecNumber>
    </recommendedName>
    <alternativeName>
        <fullName evidence="10">Acyl-ACP phosphotransacylase</fullName>
    </alternativeName>
    <alternativeName>
        <fullName evidence="10">Acyl-[acyl-carrier-protein]--phosphate acyltransferase</fullName>
    </alternativeName>
    <alternativeName>
        <fullName evidence="10">Phosphate-acyl-ACP acyltransferase</fullName>
    </alternativeName>
</protein>
<keyword evidence="11" id="KW-0012">Acyltransferase</keyword>
<dbReference type="Proteomes" id="UP000017747">
    <property type="component" value="Unassembled WGS sequence"/>
</dbReference>
<evidence type="ECO:0000256" key="5">
    <source>
        <dbReference type="ARBA" id="ARBA00023098"/>
    </source>
</evidence>
<accession>V7IAZ2</accession>
<evidence type="ECO:0000256" key="2">
    <source>
        <dbReference type="ARBA" id="ARBA00022490"/>
    </source>
</evidence>
<dbReference type="RefSeq" id="WP_023387850.1">
    <property type="nucleotide sequence ID" value="NZ_AXUN02000046.1"/>
</dbReference>
<dbReference type="PANTHER" id="PTHR30100">
    <property type="entry name" value="FATTY ACID/PHOSPHOLIPID SYNTHESIS PROTEIN PLSX"/>
    <property type="match status" value="1"/>
</dbReference>
<dbReference type="Gene3D" id="3.40.718.10">
    <property type="entry name" value="Isopropylmalate Dehydrogenase"/>
    <property type="match status" value="1"/>
</dbReference>
<proteinExistence type="inferred from homology"/>
<dbReference type="NCBIfam" id="TIGR00182">
    <property type="entry name" value="plsX"/>
    <property type="match status" value="1"/>
</dbReference>
<comment type="subcellular location">
    <subcellularLocation>
        <location evidence="10">Cytoplasm</location>
    </subcellularLocation>
    <text evidence="10">Associated with the membrane possibly through PlsY.</text>
</comment>
<dbReference type="EC" id="2.3.1.274" evidence="8 10"/>
<keyword evidence="3 10" id="KW-0444">Lipid biosynthesis</keyword>
<dbReference type="STRING" id="994573.T472_0203415"/>
<evidence type="ECO:0000256" key="4">
    <source>
        <dbReference type="ARBA" id="ARBA00022679"/>
    </source>
</evidence>
<dbReference type="eggNOG" id="COG0416">
    <property type="taxonomic scope" value="Bacteria"/>
</dbReference>
<dbReference type="UniPathway" id="UPA00085"/>
<keyword evidence="12" id="KW-1185">Reference proteome</keyword>
<evidence type="ECO:0000313" key="11">
    <source>
        <dbReference type="EMBL" id="ETA82022.1"/>
    </source>
</evidence>
<dbReference type="PANTHER" id="PTHR30100:SF1">
    <property type="entry name" value="PHOSPHATE ACYLTRANSFERASE"/>
    <property type="match status" value="1"/>
</dbReference>
<comment type="function">
    <text evidence="10">Catalyzes the reversible formation of acyl-phosphate (acyl-PO(4)) from acyl-[acyl-carrier-protein] (acyl-ACP). This enzyme utilizes acyl-ACP as fatty acyl donor, but not acyl-CoA.</text>
</comment>
<evidence type="ECO:0000256" key="6">
    <source>
        <dbReference type="ARBA" id="ARBA00023209"/>
    </source>
</evidence>
<comment type="similarity">
    <text evidence="10">Belongs to the PlsX family.</text>
</comment>
<dbReference type="SUPFAM" id="SSF53659">
    <property type="entry name" value="Isocitrate/Isopropylmalate dehydrogenase-like"/>
    <property type="match status" value="1"/>
</dbReference>
<keyword evidence="2 10" id="KW-0963">Cytoplasm</keyword>
<name>V7IAZ2_9CLOT</name>
<dbReference type="GO" id="GO:0008654">
    <property type="term" value="P:phospholipid biosynthetic process"/>
    <property type="evidence" value="ECO:0007669"/>
    <property type="project" value="UniProtKB-KW"/>
</dbReference>
<dbReference type="PIRSF" id="PIRSF002465">
    <property type="entry name" value="Phsphlp_syn_PlsX"/>
    <property type="match status" value="1"/>
</dbReference>
<evidence type="ECO:0000256" key="8">
    <source>
        <dbReference type="ARBA" id="ARBA00024069"/>
    </source>
</evidence>
<gene>
    <name evidence="10" type="primary">plsX</name>
    <name evidence="11" type="ORF">T472_0203415</name>
</gene>
<dbReference type="GO" id="GO:0043811">
    <property type="term" value="F:phosphate:acyl-[acyl carrier protein] acyltransferase activity"/>
    <property type="evidence" value="ECO:0007669"/>
    <property type="project" value="UniProtKB-UniRule"/>
</dbReference>
<dbReference type="GO" id="GO:0005737">
    <property type="term" value="C:cytoplasm"/>
    <property type="evidence" value="ECO:0007669"/>
    <property type="project" value="UniProtKB-SubCell"/>
</dbReference>
<comment type="caution">
    <text evidence="11">The sequence shown here is derived from an EMBL/GenBank/DDBJ whole genome shotgun (WGS) entry which is preliminary data.</text>
</comment>
<evidence type="ECO:0000256" key="3">
    <source>
        <dbReference type="ARBA" id="ARBA00022516"/>
    </source>
</evidence>
<comment type="subunit">
    <text evidence="9 10">Homodimer. Probably interacts with PlsY.</text>
</comment>
<dbReference type="EMBL" id="AXUN02000046">
    <property type="protein sequence ID" value="ETA82022.1"/>
    <property type="molecule type" value="Genomic_DNA"/>
</dbReference>
<dbReference type="PATRIC" id="fig|994573.3.peg.645"/>
<dbReference type="InterPro" id="IPR012281">
    <property type="entry name" value="Phospholipid_synth_PlsX-like"/>
</dbReference>
<dbReference type="AlphaFoldDB" id="V7IAZ2"/>
<keyword evidence="7 10" id="KW-1208">Phospholipid metabolism</keyword>
<evidence type="ECO:0000313" key="12">
    <source>
        <dbReference type="Proteomes" id="UP000017747"/>
    </source>
</evidence>
<dbReference type="InterPro" id="IPR003664">
    <property type="entry name" value="FA_synthesis"/>
</dbReference>
<comment type="pathway">
    <text evidence="10">Lipid metabolism; phospholipid metabolism.</text>
</comment>
<dbReference type="OrthoDB" id="9806408at2"/>
<keyword evidence="4 10" id="KW-0808">Transferase</keyword>
<sequence length="331" mass="35907">MRIAVDGMGGDHAPQEVVAGTIQAVNEYGVNVVITGPKEKIEAELAKYQFDKTKVEILDAREVISLDEAPVIALRRKKDSSLRRAFDLVREGKADAVVSAGSTGALLAGGLLIIGRIKGIDRAALAALIPGKNGRFMVIDLGANADVKPYNLVEFARMGRVYFESVLGFVKPKVGLINIGAEEEKGNELTKEAYQLLKADTTINFIGNVEPREVTDGDVQILVCDGFTGNTILKMYEGVVKNLMSMIKEAMMSTTRGKVGGLLVKPSLKEFMAKHDYKEEGGAALLGVDGLVIKAHGSSDARAYKNALRQAKKLYDRGFLKIYKENMAKEQ</sequence>
<dbReference type="GO" id="GO:0006633">
    <property type="term" value="P:fatty acid biosynthetic process"/>
    <property type="evidence" value="ECO:0007669"/>
    <property type="project" value="UniProtKB-UniRule"/>
</dbReference>
<dbReference type="Pfam" id="PF02504">
    <property type="entry name" value="FA_synthesis"/>
    <property type="match status" value="1"/>
</dbReference>